<dbReference type="HOGENOM" id="CLU_3351287_0_0_1"/>
<accession>A0A0A2LC62</accession>
<proteinExistence type="predicted"/>
<sequence length="37" mass="4024">MGLSSRGCDPKSIISKLHINFSENSESGSPPAWFNET</sequence>
<keyword evidence="2" id="KW-1185">Reference proteome</keyword>
<reference evidence="1 2" key="1">
    <citation type="journal article" date="2015" name="Mol. Plant Microbe Interact.">
        <title>Genome, transcriptome, and functional analyses of Penicillium expansum provide new insights into secondary metabolism and pathogenicity.</title>
        <authorList>
            <person name="Ballester A.R."/>
            <person name="Marcet-Houben M."/>
            <person name="Levin E."/>
            <person name="Sela N."/>
            <person name="Selma-Lazaro C."/>
            <person name="Carmona L."/>
            <person name="Wisniewski M."/>
            <person name="Droby S."/>
            <person name="Gonzalez-Candelas L."/>
            <person name="Gabaldon T."/>
        </authorList>
    </citation>
    <scope>NUCLEOTIDE SEQUENCE [LARGE SCALE GENOMIC DNA]</scope>
    <source>
        <strain evidence="1 2">PHI-1</strain>
    </source>
</reference>
<protein>
    <submittedName>
        <fullName evidence="1">Uncharacterized protein</fullName>
    </submittedName>
</protein>
<dbReference type="AlphaFoldDB" id="A0A0A2LC62"/>
<name>A0A0A2LC62_PENIT</name>
<organism evidence="1 2">
    <name type="scientific">Penicillium italicum</name>
    <name type="common">Blue mold</name>
    <dbReference type="NCBI Taxonomy" id="40296"/>
    <lineage>
        <taxon>Eukaryota</taxon>
        <taxon>Fungi</taxon>
        <taxon>Dikarya</taxon>
        <taxon>Ascomycota</taxon>
        <taxon>Pezizomycotina</taxon>
        <taxon>Eurotiomycetes</taxon>
        <taxon>Eurotiomycetidae</taxon>
        <taxon>Eurotiales</taxon>
        <taxon>Aspergillaceae</taxon>
        <taxon>Penicillium</taxon>
    </lineage>
</organism>
<dbReference type="EMBL" id="JQGA01000117">
    <property type="protein sequence ID" value="KGO77667.1"/>
    <property type="molecule type" value="Genomic_DNA"/>
</dbReference>
<dbReference type="Proteomes" id="UP000030104">
    <property type="component" value="Unassembled WGS sequence"/>
</dbReference>
<gene>
    <name evidence="1" type="ORF">PITC_074930</name>
</gene>
<evidence type="ECO:0000313" key="2">
    <source>
        <dbReference type="Proteomes" id="UP000030104"/>
    </source>
</evidence>
<evidence type="ECO:0000313" key="1">
    <source>
        <dbReference type="EMBL" id="KGO77667.1"/>
    </source>
</evidence>
<comment type="caution">
    <text evidence="1">The sequence shown here is derived from an EMBL/GenBank/DDBJ whole genome shotgun (WGS) entry which is preliminary data.</text>
</comment>